<dbReference type="Pfam" id="PF02583">
    <property type="entry name" value="Trns_repr_metal"/>
    <property type="match status" value="1"/>
</dbReference>
<dbReference type="OrthoDB" id="9806052at2"/>
<dbReference type="AlphaFoldDB" id="A0A099KYX4"/>
<dbReference type="InterPro" id="IPR038390">
    <property type="entry name" value="Metal_Tscrpt_repr_sf"/>
</dbReference>
<gene>
    <name evidence="2" type="ORF">ND2E_1192</name>
</gene>
<dbReference type="EMBL" id="JQED01000003">
    <property type="protein sequence ID" value="KGJ95410.1"/>
    <property type="molecule type" value="Genomic_DNA"/>
</dbReference>
<dbReference type="GO" id="GO:0045892">
    <property type="term" value="P:negative regulation of DNA-templated transcription"/>
    <property type="evidence" value="ECO:0007669"/>
    <property type="project" value="UniProtKB-ARBA"/>
</dbReference>
<accession>A0A099KYX4</accession>
<protein>
    <submittedName>
        <fullName evidence="2">Metal sensitive transcriptional repressor</fullName>
    </submittedName>
</protein>
<evidence type="ECO:0000313" key="3">
    <source>
        <dbReference type="Proteomes" id="UP000029843"/>
    </source>
</evidence>
<sequence>MSHTILGKKKLLSRVRRIKGQSIALESVLEGEPDCMAVLQQVAAIKGAVNGLMKEVLEGHLREHLTIDNLSQEERTEEVEQVITVLKSYLK</sequence>
<evidence type="ECO:0000313" key="2">
    <source>
        <dbReference type="EMBL" id="KGJ95410.1"/>
    </source>
</evidence>
<comment type="similarity">
    <text evidence="1">Belongs to the FrmR/RcnR family.</text>
</comment>
<dbReference type="CDD" id="cd10153">
    <property type="entry name" value="RcnR-FrmR-like_DUF156"/>
    <property type="match status" value="1"/>
</dbReference>
<dbReference type="PATRIC" id="fig|28229.4.peg.180"/>
<comment type="caution">
    <text evidence="2">The sequence shown here is derived from an EMBL/GenBank/DDBJ whole genome shotgun (WGS) entry which is preliminary data.</text>
</comment>
<dbReference type="GO" id="GO:0003677">
    <property type="term" value="F:DNA binding"/>
    <property type="evidence" value="ECO:0007669"/>
    <property type="project" value="InterPro"/>
</dbReference>
<name>A0A099KYX4_COLPS</name>
<dbReference type="InterPro" id="IPR003735">
    <property type="entry name" value="Metal_Tscrpt_repr"/>
</dbReference>
<dbReference type="GO" id="GO:0046872">
    <property type="term" value="F:metal ion binding"/>
    <property type="evidence" value="ECO:0007669"/>
    <property type="project" value="InterPro"/>
</dbReference>
<dbReference type="Proteomes" id="UP000029843">
    <property type="component" value="Unassembled WGS sequence"/>
</dbReference>
<organism evidence="2 3">
    <name type="scientific">Colwellia psychrerythraea</name>
    <name type="common">Vibrio psychroerythus</name>
    <dbReference type="NCBI Taxonomy" id="28229"/>
    <lineage>
        <taxon>Bacteria</taxon>
        <taxon>Pseudomonadati</taxon>
        <taxon>Pseudomonadota</taxon>
        <taxon>Gammaproteobacteria</taxon>
        <taxon>Alteromonadales</taxon>
        <taxon>Colwelliaceae</taxon>
        <taxon>Colwellia</taxon>
    </lineage>
</organism>
<dbReference type="PANTHER" id="PTHR33677:SF5">
    <property type="entry name" value="TRANSCRIPTIONAL REPRESSOR FRMR"/>
    <property type="match status" value="1"/>
</dbReference>
<reference evidence="2 3" key="1">
    <citation type="submission" date="2014-08" db="EMBL/GenBank/DDBJ databases">
        <title>Genomic and Phenotypic Diversity of Colwellia psychrerythraea strains from Disparate Marine Basins.</title>
        <authorList>
            <person name="Techtmann S.M."/>
            <person name="Stelling S.C."/>
            <person name="Utturkar S.M."/>
            <person name="Alshibli N."/>
            <person name="Harris A."/>
            <person name="Brown S.D."/>
            <person name="Hazen T.C."/>
        </authorList>
    </citation>
    <scope>NUCLEOTIDE SEQUENCE [LARGE SCALE GENOMIC DNA]</scope>
    <source>
        <strain evidence="2 3">ND2E</strain>
    </source>
</reference>
<proteinExistence type="inferred from homology"/>
<evidence type="ECO:0000256" key="1">
    <source>
        <dbReference type="ARBA" id="ARBA00005260"/>
    </source>
</evidence>
<dbReference type="Gene3D" id="1.20.58.1000">
    <property type="entry name" value="Metal-sensitive repressor, helix protomer"/>
    <property type="match status" value="1"/>
</dbReference>
<dbReference type="PANTHER" id="PTHR33677">
    <property type="entry name" value="TRANSCRIPTIONAL REPRESSOR FRMR-RELATED"/>
    <property type="match status" value="1"/>
</dbReference>
<dbReference type="RefSeq" id="WP_033091979.1">
    <property type="nucleotide sequence ID" value="NZ_JQED01000003.1"/>
</dbReference>